<dbReference type="Pfam" id="PF03036">
    <property type="entry name" value="Perilipin"/>
    <property type="match status" value="1"/>
</dbReference>
<comment type="similarity">
    <text evidence="2">Belongs to the perilipin family.</text>
</comment>
<dbReference type="PANTHER" id="PTHR14024:SF49">
    <property type="entry name" value="LIPID STORAGE DROPLETS SURFACE-BINDING PROTEIN 1"/>
    <property type="match status" value="1"/>
</dbReference>
<dbReference type="EMBL" id="QCYY01000916">
    <property type="protein sequence ID" value="ROT81786.1"/>
    <property type="molecule type" value="Genomic_DNA"/>
</dbReference>
<dbReference type="Proteomes" id="UP000283509">
    <property type="component" value="Unassembled WGS sequence"/>
</dbReference>
<dbReference type="GO" id="GO:0005811">
    <property type="term" value="C:lipid droplet"/>
    <property type="evidence" value="ECO:0007669"/>
    <property type="project" value="UniProtKB-SubCell"/>
</dbReference>
<evidence type="ECO:0000256" key="1">
    <source>
        <dbReference type="ARBA" id="ARBA00004502"/>
    </source>
</evidence>
<feature type="region of interest" description="Disordered" evidence="4">
    <location>
        <begin position="349"/>
        <end position="373"/>
    </location>
</feature>
<comment type="caution">
    <text evidence="5">The sequence shown here is derived from an EMBL/GenBank/DDBJ whole genome shotgun (WGS) entry which is preliminary data.</text>
</comment>
<keyword evidence="3" id="KW-0551">Lipid droplet</keyword>
<evidence type="ECO:0000256" key="2">
    <source>
        <dbReference type="ARBA" id="ARBA00006311"/>
    </source>
</evidence>
<comment type="subcellular location">
    <subcellularLocation>
        <location evidence="1">Lipid droplet</location>
    </subcellularLocation>
</comment>
<organism evidence="5 6">
    <name type="scientific">Penaeus vannamei</name>
    <name type="common">Whiteleg shrimp</name>
    <name type="synonym">Litopenaeus vannamei</name>
    <dbReference type="NCBI Taxonomy" id="6689"/>
    <lineage>
        <taxon>Eukaryota</taxon>
        <taxon>Metazoa</taxon>
        <taxon>Ecdysozoa</taxon>
        <taxon>Arthropoda</taxon>
        <taxon>Crustacea</taxon>
        <taxon>Multicrustacea</taxon>
        <taxon>Malacostraca</taxon>
        <taxon>Eumalacostraca</taxon>
        <taxon>Eucarida</taxon>
        <taxon>Decapoda</taxon>
        <taxon>Dendrobranchiata</taxon>
        <taxon>Penaeoidea</taxon>
        <taxon>Penaeidae</taxon>
        <taxon>Penaeus</taxon>
    </lineage>
</organism>
<protein>
    <submittedName>
        <fullName evidence="5">Lipid storage droplet protein</fullName>
    </submittedName>
</protein>
<dbReference type="InterPro" id="IPR004279">
    <property type="entry name" value="Perilipin"/>
</dbReference>
<dbReference type="GO" id="GO:0010890">
    <property type="term" value="P:positive regulation of triglyceride storage"/>
    <property type="evidence" value="ECO:0007669"/>
    <property type="project" value="TreeGrafter"/>
</dbReference>
<dbReference type="AlphaFoldDB" id="A0A3R7NAG9"/>
<evidence type="ECO:0000256" key="4">
    <source>
        <dbReference type="SAM" id="MobiDB-lite"/>
    </source>
</evidence>
<evidence type="ECO:0000256" key="3">
    <source>
        <dbReference type="ARBA" id="ARBA00022677"/>
    </source>
</evidence>
<gene>
    <name evidence="5" type="ORF">C7M84_025048</name>
</gene>
<dbReference type="STRING" id="6689.A0A3R7NAG9"/>
<dbReference type="PANTHER" id="PTHR14024">
    <property type="entry name" value="PERILIPIN"/>
    <property type="match status" value="1"/>
</dbReference>
<evidence type="ECO:0000313" key="6">
    <source>
        <dbReference type="Proteomes" id="UP000283509"/>
    </source>
</evidence>
<sequence>MAPKHPHLGSPGTPAFLARMMAIPALNDAFIFASHLYDNTKDSNEYVRAALLAAEEGVRAAATGALPLAAPIVERVGGWEAVDNWACRGIDRVAQAAPIITKPTEEIVSTTRERMLMAVAGTGTVPVSLSAALSARASSTVEFMSKLSGGQAATGVAARIVNTANTLLDSVLPAKPGDPRDTVADAGSVGALLNKTRRRLYRTMHNVAYPRLKHTRESIDGSFSASLLYDFGRQAASTLYSEISRQPERGEVASLPMRLARSTFQMNLQIGQRLGPDFQRSVANMQDSFKSRDLNRATREMIQSSRIVVTNTWAWGTNLLDSSRIWIEDSLRQAMAAYEQRERMAALNQQRVRAWQPGNSADKERQIRRRTKD</sequence>
<name>A0A3R7NAG9_PENVA</name>
<dbReference type="GO" id="GO:0019915">
    <property type="term" value="P:lipid storage"/>
    <property type="evidence" value="ECO:0007669"/>
    <property type="project" value="TreeGrafter"/>
</dbReference>
<reference evidence="5 6" key="2">
    <citation type="submission" date="2019-01" db="EMBL/GenBank/DDBJ databases">
        <title>The decoding of complex shrimp genome reveals the adaptation for benthos swimmer, frequently molting mechanism and breeding impact on genome.</title>
        <authorList>
            <person name="Sun Y."/>
            <person name="Gao Y."/>
            <person name="Yu Y."/>
        </authorList>
    </citation>
    <scope>NUCLEOTIDE SEQUENCE [LARGE SCALE GENOMIC DNA]</scope>
    <source>
        <tissue evidence="5">Muscle</tissue>
    </source>
</reference>
<reference evidence="5 6" key="1">
    <citation type="submission" date="2018-04" db="EMBL/GenBank/DDBJ databases">
        <authorList>
            <person name="Zhang X."/>
            <person name="Yuan J."/>
            <person name="Li F."/>
            <person name="Xiang J."/>
        </authorList>
    </citation>
    <scope>NUCLEOTIDE SEQUENCE [LARGE SCALE GENOMIC DNA]</scope>
    <source>
        <tissue evidence="5">Muscle</tissue>
    </source>
</reference>
<proteinExistence type="inferred from homology"/>
<dbReference type="GO" id="GO:0005829">
    <property type="term" value="C:cytosol"/>
    <property type="evidence" value="ECO:0007669"/>
    <property type="project" value="TreeGrafter"/>
</dbReference>
<keyword evidence="6" id="KW-1185">Reference proteome</keyword>
<evidence type="ECO:0000313" key="5">
    <source>
        <dbReference type="EMBL" id="ROT81786.1"/>
    </source>
</evidence>
<accession>A0A3R7NAG9</accession>
<dbReference type="OrthoDB" id="376826at2759"/>